<protein>
    <submittedName>
        <fullName evidence="2">Uncharacterized protein</fullName>
    </submittedName>
</protein>
<comment type="caution">
    <text evidence="2">The sequence shown here is derived from an EMBL/GenBank/DDBJ whole genome shotgun (WGS) entry which is preliminary data.</text>
</comment>
<feature type="compositionally biased region" description="Pro residues" evidence="1">
    <location>
        <begin position="335"/>
        <end position="345"/>
    </location>
</feature>
<sequence>MTGGAEGAYSPARVWQQQQQEGYRGWRKSKYGDALWQPPALALPLAVRRSGRAAAARDAAAADAALHDFAGALVSAAEELRTPTAAALPLAPPPPLSELEAALGVQQAPTADEMQLWRHQWRQWHREHAGGGVEEEWQLLPAPHVLAADVPPLTVQQPRAALTPLLAVMAPGAGSTARASQLFHQHLQQSHQQEQPQQQQQQVLDTSSLIPLFVSSGTVSPRVPVSQPATAIAATAAAAASDLPTTAQIAQRVLTAQYTQLQQLGLPRLAPVASAAAEAARQAAEEAAQAAAAAALPPSLRCASLSGKVLHAGPPAADVSASEAGSSVGQHVLPPRQPGQQPPQPEKQHGKQPAQQHAAAHHASGDEHDVTIQRTASPGPKQLDEVAADRQRLVP</sequence>
<organism evidence="2 3">
    <name type="scientific">Chlorella vulgaris</name>
    <name type="common">Green alga</name>
    <dbReference type="NCBI Taxonomy" id="3077"/>
    <lineage>
        <taxon>Eukaryota</taxon>
        <taxon>Viridiplantae</taxon>
        <taxon>Chlorophyta</taxon>
        <taxon>core chlorophytes</taxon>
        <taxon>Trebouxiophyceae</taxon>
        <taxon>Chlorellales</taxon>
        <taxon>Chlorellaceae</taxon>
        <taxon>Chlorella clade</taxon>
        <taxon>Chlorella</taxon>
    </lineage>
</organism>
<evidence type="ECO:0000256" key="1">
    <source>
        <dbReference type="SAM" id="MobiDB-lite"/>
    </source>
</evidence>
<reference evidence="2" key="2">
    <citation type="submission" date="2020-11" db="EMBL/GenBank/DDBJ databases">
        <authorList>
            <person name="Cecchin M."/>
            <person name="Marcolungo L."/>
            <person name="Rossato M."/>
            <person name="Girolomoni L."/>
            <person name="Cosentino E."/>
            <person name="Cuine S."/>
            <person name="Li-Beisson Y."/>
            <person name="Delledonne M."/>
            <person name="Ballottari M."/>
        </authorList>
    </citation>
    <scope>NUCLEOTIDE SEQUENCE</scope>
    <source>
        <strain evidence="2">211/11P</strain>
        <tissue evidence="2">Whole cell</tissue>
    </source>
</reference>
<dbReference type="Proteomes" id="UP001055712">
    <property type="component" value="Unassembled WGS sequence"/>
</dbReference>
<dbReference type="AlphaFoldDB" id="A0A9D4TVN2"/>
<evidence type="ECO:0000313" key="3">
    <source>
        <dbReference type="Proteomes" id="UP001055712"/>
    </source>
</evidence>
<keyword evidence="3" id="KW-1185">Reference proteome</keyword>
<name>A0A9D4TVN2_CHLVU</name>
<accession>A0A9D4TVN2</accession>
<feature type="compositionally biased region" description="Low complexity" evidence="1">
    <location>
        <begin position="351"/>
        <end position="362"/>
    </location>
</feature>
<feature type="region of interest" description="Disordered" evidence="1">
    <location>
        <begin position="313"/>
        <end position="395"/>
    </location>
</feature>
<evidence type="ECO:0000313" key="2">
    <source>
        <dbReference type="EMBL" id="KAI3434895.1"/>
    </source>
</evidence>
<reference evidence="2" key="1">
    <citation type="journal article" date="2019" name="Plant J.">
        <title>Chlorella vulgaris genome assembly and annotation reveals the molecular basis for metabolic acclimation to high light conditions.</title>
        <authorList>
            <person name="Cecchin M."/>
            <person name="Marcolungo L."/>
            <person name="Rossato M."/>
            <person name="Girolomoni L."/>
            <person name="Cosentino E."/>
            <person name="Cuine S."/>
            <person name="Li-Beisson Y."/>
            <person name="Delledonne M."/>
            <person name="Ballottari M."/>
        </authorList>
    </citation>
    <scope>NUCLEOTIDE SEQUENCE</scope>
    <source>
        <strain evidence="2">211/11P</strain>
    </source>
</reference>
<dbReference type="EMBL" id="SIDB01000003">
    <property type="protein sequence ID" value="KAI3434895.1"/>
    <property type="molecule type" value="Genomic_DNA"/>
</dbReference>
<gene>
    <name evidence="2" type="ORF">D9Q98_002949</name>
</gene>
<proteinExistence type="predicted"/>
<feature type="compositionally biased region" description="Basic and acidic residues" evidence="1">
    <location>
        <begin position="382"/>
        <end position="395"/>
    </location>
</feature>